<accession>A0ABS6Z3F8</accession>
<dbReference type="EMBL" id="WTFF01000052">
    <property type="protein sequence ID" value="MBW5482303.1"/>
    <property type="molecule type" value="Genomic_DNA"/>
</dbReference>
<reference evidence="1 2" key="1">
    <citation type="submission" date="2019-12" db="EMBL/GenBank/DDBJ databases">
        <title>Genome sequence of Streptomyces bambusae.</title>
        <authorList>
            <person name="Bansal K."/>
            <person name="Choksket S."/>
            <person name="Korpole S."/>
            <person name="Patil P.B."/>
        </authorList>
    </citation>
    <scope>NUCLEOTIDE SEQUENCE [LARGE SCALE GENOMIC DNA]</scope>
    <source>
        <strain evidence="1 2">SK60</strain>
    </source>
</reference>
<protein>
    <submittedName>
        <fullName evidence="1">Uncharacterized protein</fullName>
    </submittedName>
</protein>
<gene>
    <name evidence="1" type="ORF">GPJ59_10510</name>
</gene>
<proteinExistence type="predicted"/>
<organism evidence="1 2">
    <name type="scientific">Streptomyces bambusae</name>
    <dbReference type="NCBI Taxonomy" id="1550616"/>
    <lineage>
        <taxon>Bacteria</taxon>
        <taxon>Bacillati</taxon>
        <taxon>Actinomycetota</taxon>
        <taxon>Actinomycetes</taxon>
        <taxon>Kitasatosporales</taxon>
        <taxon>Streptomycetaceae</taxon>
        <taxon>Streptomyces</taxon>
    </lineage>
</organism>
<name>A0ABS6Z3F8_9ACTN</name>
<dbReference type="RefSeq" id="WP_219666280.1">
    <property type="nucleotide sequence ID" value="NZ_WTFF01000052.1"/>
</dbReference>
<sequence>MDDQLSSAIVLYFSDRRILVEERGRKLLLESFGPELGAELISQIDGMIERTFEIGEQFPTLSLDSAEAMVAEAMHREYPQLSSEVIAALAWYWGVGNF</sequence>
<dbReference type="Proteomes" id="UP000812013">
    <property type="component" value="Unassembled WGS sequence"/>
</dbReference>
<evidence type="ECO:0000313" key="2">
    <source>
        <dbReference type="Proteomes" id="UP000812013"/>
    </source>
</evidence>
<evidence type="ECO:0000313" key="1">
    <source>
        <dbReference type="EMBL" id="MBW5482303.1"/>
    </source>
</evidence>
<keyword evidence="2" id="KW-1185">Reference proteome</keyword>
<comment type="caution">
    <text evidence="1">The sequence shown here is derived from an EMBL/GenBank/DDBJ whole genome shotgun (WGS) entry which is preliminary data.</text>
</comment>